<dbReference type="GO" id="GO:0003723">
    <property type="term" value="F:RNA binding"/>
    <property type="evidence" value="ECO:0007669"/>
    <property type="project" value="TreeGrafter"/>
</dbReference>
<evidence type="ECO:0000256" key="5">
    <source>
        <dbReference type="SAM" id="MobiDB-lite"/>
    </source>
</evidence>
<dbReference type="KEGG" id="aplc:110982473"/>
<gene>
    <name evidence="8" type="primary">LOC110982473</name>
</gene>
<feature type="domain" description="S1 motif" evidence="6">
    <location>
        <begin position="1182"/>
        <end position="1253"/>
    </location>
</feature>
<feature type="compositionally biased region" description="Basic and acidic residues" evidence="5">
    <location>
        <begin position="39"/>
        <end position="49"/>
    </location>
</feature>
<accession>A0A8B7YTF6</accession>
<dbReference type="Pfam" id="PF23231">
    <property type="entry name" value="HAT_Syf1_CNRKL1_C"/>
    <property type="match status" value="1"/>
</dbReference>
<dbReference type="SMART" id="SM00316">
    <property type="entry name" value="S1"/>
    <property type="match status" value="12"/>
</dbReference>
<feature type="region of interest" description="Disordered" evidence="5">
    <location>
        <begin position="1"/>
        <end position="79"/>
    </location>
</feature>
<dbReference type="PROSITE" id="PS50126">
    <property type="entry name" value="S1"/>
    <property type="match status" value="11"/>
</dbReference>
<dbReference type="InterPro" id="IPR045209">
    <property type="entry name" value="Rrp5"/>
</dbReference>
<feature type="compositionally biased region" description="Acidic residues" evidence="5">
    <location>
        <begin position="1462"/>
        <end position="1475"/>
    </location>
</feature>
<evidence type="ECO:0000313" key="8">
    <source>
        <dbReference type="RefSeq" id="XP_022096574.1"/>
    </source>
</evidence>
<dbReference type="Gene3D" id="2.40.50.140">
    <property type="entry name" value="Nucleic acid-binding proteins"/>
    <property type="match status" value="9"/>
</dbReference>
<dbReference type="Pfam" id="PF23459">
    <property type="entry name" value="S1_RRP5"/>
    <property type="match status" value="3"/>
</dbReference>
<evidence type="ECO:0000256" key="4">
    <source>
        <dbReference type="ARBA" id="ARBA00023242"/>
    </source>
</evidence>
<dbReference type="InterPro" id="IPR012340">
    <property type="entry name" value="NA-bd_OB-fold"/>
</dbReference>
<dbReference type="GeneID" id="110982473"/>
<feature type="domain" description="S1 motif" evidence="6">
    <location>
        <begin position="1071"/>
        <end position="1144"/>
    </location>
</feature>
<dbReference type="PANTHER" id="PTHR23270">
    <property type="entry name" value="PROGRAMMED CELL DEATH PROTEIN 11 PRE-RRNA PROCESSING PROTEIN RRP5"/>
    <property type="match status" value="1"/>
</dbReference>
<dbReference type="FunFam" id="2.40.50.140:FF:000200">
    <property type="entry name" value="Programmed cell death 11"/>
    <property type="match status" value="1"/>
</dbReference>
<name>A0A8B7YTF6_ACAPL</name>
<dbReference type="PANTHER" id="PTHR23270:SF10">
    <property type="entry name" value="PROTEIN RRP5 HOMOLOG"/>
    <property type="match status" value="1"/>
</dbReference>
<evidence type="ECO:0000313" key="7">
    <source>
        <dbReference type="Proteomes" id="UP000694845"/>
    </source>
</evidence>
<dbReference type="SUPFAM" id="SSF48452">
    <property type="entry name" value="TPR-like"/>
    <property type="match status" value="2"/>
</dbReference>
<dbReference type="InterPro" id="IPR055430">
    <property type="entry name" value="HAT_Syf1_CNRKL1_C"/>
</dbReference>
<feature type="domain" description="S1 motif" evidence="6">
    <location>
        <begin position="875"/>
        <end position="938"/>
    </location>
</feature>
<dbReference type="CDD" id="cd05693">
    <property type="entry name" value="S1_Rrp5_repeat_hs1_sc1"/>
    <property type="match status" value="1"/>
</dbReference>
<reference evidence="8" key="1">
    <citation type="submission" date="2025-08" db="UniProtKB">
        <authorList>
            <consortium name="RefSeq"/>
        </authorList>
    </citation>
    <scope>IDENTIFICATION</scope>
</reference>
<feature type="domain" description="S1 motif" evidence="6">
    <location>
        <begin position="1357"/>
        <end position="1426"/>
    </location>
</feature>
<dbReference type="InterPro" id="IPR057302">
    <property type="entry name" value="Rrp5_S1"/>
</dbReference>
<dbReference type="Proteomes" id="UP000694845">
    <property type="component" value="Unplaced"/>
</dbReference>
<dbReference type="SMART" id="SM00386">
    <property type="entry name" value="HAT"/>
    <property type="match status" value="3"/>
</dbReference>
<sequence length="1784" mass="200013">MDEESFPRGRGKNKIDSSLTQKPVKRKHDQLVLFEDDGASGKERKVTLRKEKKSKKPKLSGDDDEESLPKQFEYDEETEEHIDSIGERPKAAPETVPKFSQLTHKTISADMLILGVVKEVHEYEIVVSLPNMMTGYVQITDVSFTYTKLLEMLGDDSIELSEDMQDVPSLQTLFTVGHQVVCKVKSVGSTGTGRQRIQLTLDPQAIHSQLNPGMLKPGMIISGSVSSIEDHGYVVDVGIPGVNSFLSSGLAEAFIMTNNQGQPLSIAQPIKCLIKDVKSDGRSLVLSANPSSVAKATAKMSSHDSFVSLVPGTKVKATIQNINKDNIRVEFLSSYRGCIDQLHFEDNTKPSTEYEEKQVVRACVIFHCPHSKSLGLSLMPAHTESPVQADQQPLFQGLCTGDIIKKAKVVRIDPKIGMLLQLNDQDRGIVYLPHIADTKVTNPNSLYHVGSKVVCRILDFNLMDGIATVSMKQSVLDQPFLGYHDIQPGCLVEGTLTAILEKGLSIKISDHVSGFVPRIHMADVIIHKPQGKFTVGELLELRVLYVNPERRRLLLTHKKSLVHSTLPVITSYDQPRRDMILHGFIISIKDFGYLVRFYNDITGLIPRSELCTGPQPVPDGSYFIGQVVKCRVIKTYSPEAKRITLSLRLSATEDKQTKEIDYKNPRMGKLTDVKVTKVRDLGLEVSIHPEGTPAFLPKVHLSDFVENCSLMLACYEKGDTITNAMHWSFSPTRNCAIVTCKPMLIEARQNKELVRGFSEVQSGTLVMGVVKRVMPYGIFIELPNNVVGLAPKAAMSDDFISSSNAFQIGQTLRARVSEVDHEKSRFLLSLKSSICLPKKGEGQSLLEKYFHERDVIIRKLANKEGWEKLLEIQIGSEVTARITQKVEGGVYCKLPNKLSGYIPDAVIEEQADIEEGSKVKACVLHVDLSAKVAELTLDPEIIKFVALDAKKKKTPKKSKSSEDTEAVVAMVKDDFILVCLKASGKLAYIPGRRHLNDIRTGVDVLIVGQTIKVTKQRMLNNRILASQFVSNKKDPKPAPKKAGDATTTAEQKEKKKKTPQGVIEAHKLQLGQKVTAVVRSVQECQLNVRVNHVITGRIHVTEITDKMVQNKFPLHKFKEGMELEAKVIGHREVKDHRYLPITHTNFTKLALDLTIRPSKLNDDKYIVEDESLQKQLQRYQSGQTISCVVQKYVENILWVLVTGLLQGKVYQLNLCKNLGMLEHPAQYFLPGSVRKAKVVSVDHQHQVLELTLVGSGSTELTPGTVTNGRILKILSGIGLVIQLPFGYRGRVFLTDLRDHYTENALKGYREKQFVRCCVLEVADKENVALSMRPSAVSKHHDPAINPDISSIQELSVGDVVKGYVKNFTKVGVFVSLSRKLQGRIQLKNLSVSYIKEPEALFPKGRLLTVKVLNIDKKSHKIELSSSGLDTGADDPVPKHLGSPKPKPRKRRRQDSQGSDLDSGLEEPETLSDSEVEVVHTPRQDTPVARLQVTSGFTWDTNPKVKDARGETMFLGDQEDSGSDESEAEAEQTSLEEPQPKKSKKEKQAAEKAEEDLLYKMERELMEVDRTPETAEEFDRLVLSSPDSSLMWVRYMAFHLQSAEIEKARAVAERALKTINFREEQEKLNVWVAFMNLENLYGSEETLLKVFERALLHCEPLKVFQNLVSIYSRTGKLESAEQLYKSMVKRFNLKKDVWISYGSFLMQNGRQDDAHKLMQRSFKSLMPKEHNDVIVKFAQMEFKFGEAERGKTMFENILSNYPKRTDIWSVYLDMMIKQADVKAIR</sequence>
<dbReference type="InterPro" id="IPR003029">
    <property type="entry name" value="S1_domain"/>
</dbReference>
<feature type="domain" description="S1 motif" evidence="6">
    <location>
        <begin position="578"/>
        <end position="648"/>
    </location>
</feature>
<feature type="domain" description="S1 motif" evidence="6">
    <location>
        <begin position="489"/>
        <end position="558"/>
    </location>
</feature>
<keyword evidence="7" id="KW-1185">Reference proteome</keyword>
<keyword evidence="2" id="KW-0698">rRNA processing</keyword>
<dbReference type="GO" id="GO:0032040">
    <property type="term" value="C:small-subunit processome"/>
    <property type="evidence" value="ECO:0007669"/>
    <property type="project" value="TreeGrafter"/>
</dbReference>
<dbReference type="InterPro" id="IPR048059">
    <property type="entry name" value="Rrp5_S1_rpt_hs1_sc1"/>
</dbReference>
<dbReference type="CDD" id="cd04461">
    <property type="entry name" value="S1_Rrp5_repeat_hs8_sc7"/>
    <property type="match status" value="1"/>
</dbReference>
<feature type="region of interest" description="Disordered" evidence="5">
    <location>
        <begin position="1424"/>
        <end position="1552"/>
    </location>
</feature>
<feature type="compositionally biased region" description="Polar residues" evidence="5">
    <location>
        <begin position="1491"/>
        <end position="1500"/>
    </location>
</feature>
<keyword evidence="3" id="KW-0677">Repeat</keyword>
<dbReference type="Pfam" id="PF24685">
    <property type="entry name" value="OB_RRP5_4th"/>
    <property type="match status" value="1"/>
</dbReference>
<dbReference type="InterPro" id="IPR011990">
    <property type="entry name" value="TPR-like_helical_dom_sf"/>
</dbReference>
<feature type="domain" description="S1 motif" evidence="6">
    <location>
        <begin position="1263"/>
        <end position="1332"/>
    </location>
</feature>
<keyword evidence="4" id="KW-0539">Nucleus</keyword>
<dbReference type="OrthoDB" id="412781at2759"/>
<evidence type="ECO:0000259" key="6">
    <source>
        <dbReference type="PROSITE" id="PS50126"/>
    </source>
</evidence>
<feature type="compositionally biased region" description="Acidic residues" evidence="5">
    <location>
        <begin position="1516"/>
        <end position="1529"/>
    </location>
</feature>
<feature type="compositionally biased region" description="Basic and acidic residues" evidence="5">
    <location>
        <begin position="1031"/>
        <end position="1043"/>
    </location>
</feature>
<dbReference type="FunFam" id="2.40.50.140:FF:000155">
    <property type="entry name" value="rRNA biogenesis protein RRP5"/>
    <property type="match status" value="1"/>
</dbReference>
<evidence type="ECO:0000256" key="1">
    <source>
        <dbReference type="ARBA" id="ARBA00004604"/>
    </source>
</evidence>
<feature type="domain" description="S1 motif" evidence="6">
    <location>
        <begin position="763"/>
        <end position="831"/>
    </location>
</feature>
<feature type="domain" description="S1 motif" evidence="6">
    <location>
        <begin position="218"/>
        <end position="289"/>
    </location>
</feature>
<dbReference type="RefSeq" id="XP_022096574.1">
    <property type="nucleotide sequence ID" value="XM_022240882.1"/>
</dbReference>
<protein>
    <submittedName>
        <fullName evidence="8">Protein RRP5 homolog</fullName>
    </submittedName>
</protein>
<dbReference type="GO" id="GO:0006364">
    <property type="term" value="P:rRNA processing"/>
    <property type="evidence" value="ECO:0007669"/>
    <property type="project" value="UniProtKB-KW"/>
</dbReference>
<dbReference type="FunFam" id="2.40.50.140:FF:000103">
    <property type="entry name" value="protein RRP5 homolog"/>
    <property type="match status" value="3"/>
</dbReference>
<evidence type="ECO:0000256" key="3">
    <source>
        <dbReference type="ARBA" id="ARBA00022737"/>
    </source>
</evidence>
<organism evidence="7 8">
    <name type="scientific">Acanthaster planci</name>
    <name type="common">Crown-of-thorns starfish</name>
    <dbReference type="NCBI Taxonomy" id="133434"/>
    <lineage>
        <taxon>Eukaryota</taxon>
        <taxon>Metazoa</taxon>
        <taxon>Echinodermata</taxon>
        <taxon>Eleutherozoa</taxon>
        <taxon>Asterozoa</taxon>
        <taxon>Asteroidea</taxon>
        <taxon>Valvatacea</taxon>
        <taxon>Valvatida</taxon>
        <taxon>Acanthasteridae</taxon>
        <taxon>Acanthaster</taxon>
    </lineage>
</organism>
<dbReference type="InterPro" id="IPR003107">
    <property type="entry name" value="HAT"/>
</dbReference>
<proteinExistence type="predicted"/>
<dbReference type="Gene3D" id="1.25.40.10">
    <property type="entry name" value="Tetratricopeptide repeat domain"/>
    <property type="match status" value="1"/>
</dbReference>
<dbReference type="Pfam" id="PF00575">
    <property type="entry name" value="S1"/>
    <property type="match status" value="2"/>
</dbReference>
<dbReference type="OMA" id="GQYLRAY"/>
<comment type="subcellular location">
    <subcellularLocation>
        <location evidence="1">Nucleus</location>
        <location evidence="1">Nucleolus</location>
    </subcellularLocation>
</comment>
<feature type="domain" description="S1 motif" evidence="6">
    <location>
        <begin position="401"/>
        <end position="472"/>
    </location>
</feature>
<evidence type="ECO:0000256" key="2">
    <source>
        <dbReference type="ARBA" id="ARBA00022552"/>
    </source>
</evidence>
<dbReference type="FunFam" id="2.40.50.140:FF:000148">
    <property type="entry name" value="protein RRP5 homolog isoform X1"/>
    <property type="match status" value="1"/>
</dbReference>
<dbReference type="InterPro" id="IPR057301">
    <property type="entry name" value="Rrp5_OB_4th"/>
</dbReference>
<feature type="domain" description="S1 motif" evidence="6">
    <location>
        <begin position="110"/>
        <end position="202"/>
    </location>
</feature>
<dbReference type="SUPFAM" id="SSF50249">
    <property type="entry name" value="Nucleic acid-binding proteins"/>
    <property type="match status" value="12"/>
</dbReference>
<feature type="region of interest" description="Disordered" evidence="5">
    <location>
        <begin position="1030"/>
        <end position="1061"/>
    </location>
</feature>